<evidence type="ECO:0000313" key="1">
    <source>
        <dbReference type="EMBL" id="SPK74827.1"/>
    </source>
</evidence>
<proteinExistence type="predicted"/>
<evidence type="ECO:0000313" key="2">
    <source>
        <dbReference type="Proteomes" id="UP000255505"/>
    </source>
</evidence>
<protein>
    <submittedName>
        <fullName evidence="1">Uncharacterized protein</fullName>
    </submittedName>
</protein>
<organism evidence="1 2">
    <name type="scientific">Cupriavidus taiwanensis</name>
    <dbReference type="NCBI Taxonomy" id="164546"/>
    <lineage>
        <taxon>Bacteria</taxon>
        <taxon>Pseudomonadati</taxon>
        <taxon>Pseudomonadota</taxon>
        <taxon>Betaproteobacteria</taxon>
        <taxon>Burkholderiales</taxon>
        <taxon>Burkholderiaceae</taxon>
        <taxon>Cupriavidus</taxon>
    </lineage>
</organism>
<dbReference type="AlphaFoldDB" id="A0A375IJU6"/>
<keyword evidence="1" id="KW-0614">Plasmid</keyword>
<gene>
    <name evidence="1" type="ORF">CT19425_MP40022</name>
</gene>
<sequence length="60" mass="7086">MATIPFSFALFSKSHAMLTYWHVSLNHRTIIVEQSSVLIDHGIHLRHRRGYRPHQFRANC</sequence>
<reference evidence="1 2" key="1">
    <citation type="submission" date="2018-01" db="EMBL/GenBank/DDBJ databases">
        <authorList>
            <person name="Gaut B.S."/>
            <person name="Morton B.R."/>
            <person name="Clegg M.T."/>
            <person name="Duvall M.R."/>
        </authorList>
    </citation>
    <scope>NUCLEOTIDE SEQUENCE [LARGE SCALE GENOMIC DNA]</scope>
    <source>
        <strain evidence="1">Cupriavidus taiwanensis LMG 19425</strain>
        <plasmid evidence="2">Plasmid ii</plasmid>
    </source>
</reference>
<geneLocation type="plasmid" evidence="1">
    <name>II</name>
</geneLocation>
<dbReference type="EMBL" id="LT991977">
    <property type="protein sequence ID" value="SPK74827.1"/>
    <property type="molecule type" value="Genomic_DNA"/>
</dbReference>
<name>A0A375IJU6_9BURK</name>
<dbReference type="Proteomes" id="UP000255505">
    <property type="component" value="Plasmid II"/>
</dbReference>
<accession>A0A375IJU6</accession>